<feature type="compositionally biased region" description="Low complexity" evidence="11">
    <location>
        <begin position="1"/>
        <end position="17"/>
    </location>
</feature>
<feature type="transmembrane region" description="Helical" evidence="9">
    <location>
        <begin position="41"/>
        <end position="63"/>
    </location>
</feature>
<keyword evidence="4 9" id="KW-1003">Cell membrane</keyword>
<organism evidence="14 15">
    <name type="scientific">Roseospira navarrensis</name>
    <dbReference type="NCBI Taxonomy" id="140058"/>
    <lineage>
        <taxon>Bacteria</taxon>
        <taxon>Pseudomonadati</taxon>
        <taxon>Pseudomonadota</taxon>
        <taxon>Alphaproteobacteria</taxon>
        <taxon>Rhodospirillales</taxon>
        <taxon>Rhodospirillaceae</taxon>
        <taxon>Roseospira</taxon>
    </lineage>
</organism>
<comment type="caution">
    <text evidence="14">The sequence shown here is derived from an EMBL/GenBank/DDBJ whole genome shotgun (WGS) entry which is preliminary data.</text>
</comment>
<feature type="domain" description="AprE-like beta-barrel" evidence="13">
    <location>
        <begin position="343"/>
        <end position="433"/>
    </location>
</feature>
<comment type="similarity">
    <text evidence="2 9">Belongs to the membrane fusion protein (MFP) (TC 8.A.1) family.</text>
</comment>
<dbReference type="Gene3D" id="2.40.30.170">
    <property type="match status" value="1"/>
</dbReference>
<keyword evidence="6 9" id="KW-0812">Transmembrane</keyword>
<keyword evidence="7 9" id="KW-1133">Transmembrane helix</keyword>
<dbReference type="InterPro" id="IPR006144">
    <property type="entry name" value="Secretion_HlyD_CS"/>
</dbReference>
<feature type="coiled-coil region" evidence="10">
    <location>
        <begin position="172"/>
        <end position="251"/>
    </location>
</feature>
<protein>
    <recommendedName>
        <fullName evidence="9">Membrane fusion protein (MFP) family protein</fullName>
    </recommendedName>
</protein>
<reference evidence="14 15" key="1">
    <citation type="submission" date="2019-10" db="EMBL/GenBank/DDBJ databases">
        <title>Draft whole-genome sequence of the purple nonsulfur photosynthetic bacterium Roseospira navarrensis DSM 15114.</title>
        <authorList>
            <person name="Kyndt J.A."/>
            <person name="Meyer T.E."/>
        </authorList>
    </citation>
    <scope>NUCLEOTIDE SEQUENCE [LARGE SCALE GENOMIC DNA]</scope>
    <source>
        <strain evidence="14 15">DSM 15114</strain>
    </source>
</reference>
<dbReference type="OrthoDB" id="9810980at2"/>
<evidence type="ECO:0000256" key="11">
    <source>
        <dbReference type="SAM" id="MobiDB-lite"/>
    </source>
</evidence>
<dbReference type="PROSITE" id="PS00543">
    <property type="entry name" value="HLYD_FAMILY"/>
    <property type="match status" value="1"/>
</dbReference>
<gene>
    <name evidence="14" type="ORF">GHC57_17240</name>
</gene>
<dbReference type="Pfam" id="PF26002">
    <property type="entry name" value="Beta-barrel_AprE"/>
    <property type="match status" value="1"/>
</dbReference>
<dbReference type="PANTHER" id="PTHR30386:SF26">
    <property type="entry name" value="TRANSPORT PROTEIN COMB"/>
    <property type="match status" value="1"/>
</dbReference>
<dbReference type="Gene3D" id="2.40.50.100">
    <property type="match status" value="1"/>
</dbReference>
<keyword evidence="3 9" id="KW-0813">Transport</keyword>
<dbReference type="InterPro" id="IPR058781">
    <property type="entry name" value="HH_AprE-like"/>
</dbReference>
<evidence type="ECO:0000313" key="15">
    <source>
        <dbReference type="Proteomes" id="UP000434582"/>
    </source>
</evidence>
<evidence type="ECO:0000256" key="8">
    <source>
        <dbReference type="ARBA" id="ARBA00023136"/>
    </source>
</evidence>
<evidence type="ECO:0000313" key="14">
    <source>
        <dbReference type="EMBL" id="MQX38263.1"/>
    </source>
</evidence>
<dbReference type="RefSeq" id="WP_153346553.1">
    <property type="nucleotide sequence ID" value="NZ_WIVE01000084.1"/>
</dbReference>
<dbReference type="InterPro" id="IPR010129">
    <property type="entry name" value="T1SS_HlyD"/>
</dbReference>
<keyword evidence="8 9" id="KW-0472">Membrane</keyword>
<evidence type="ECO:0000256" key="5">
    <source>
        <dbReference type="ARBA" id="ARBA00022519"/>
    </source>
</evidence>
<keyword evidence="15" id="KW-1185">Reference proteome</keyword>
<evidence type="ECO:0000256" key="2">
    <source>
        <dbReference type="ARBA" id="ARBA00009477"/>
    </source>
</evidence>
<dbReference type="InterPro" id="IPR058982">
    <property type="entry name" value="Beta-barrel_AprE"/>
</dbReference>
<dbReference type="Pfam" id="PF25994">
    <property type="entry name" value="HH_AprE"/>
    <property type="match status" value="1"/>
</dbReference>
<feature type="domain" description="AprE-like long alpha-helical hairpin" evidence="12">
    <location>
        <begin position="119"/>
        <end position="301"/>
    </location>
</feature>
<dbReference type="InterPro" id="IPR050739">
    <property type="entry name" value="MFP"/>
</dbReference>
<keyword evidence="5 9" id="KW-0997">Cell inner membrane</keyword>
<name>A0A7X1ZGS2_9PROT</name>
<dbReference type="GO" id="GO:0005886">
    <property type="term" value="C:plasma membrane"/>
    <property type="evidence" value="ECO:0007669"/>
    <property type="project" value="UniProtKB-SubCell"/>
</dbReference>
<sequence length="456" mass="50355">MSATATGSSRGAARRSTPSQASRQARHLAQSIILEESGPSALIRVALLLVCALVVAIIAWASLTTVKEVARATGTVVPSSDLQIIQHKEGGIVREVLVEKGQTVEVGQVLARLDPVQTRSDLETLLTRLVSLQLKAERLRAFAEERAPDFGFAEPHYGDLVADQQRVFDVQLAEHEANRQVLQDQLDSAIKETRLLENKIDSLEREVALVQQQRDMRRGLMNQGLGSRLSYLEAERELESLAGQVTELTNELEVNDQRRRELSSRLVQLDATKRREALDQVGDVNAEISEVDQRITAEADRLKRLEVVAPARGLVQDLKVRTPGAVLQPGDALLTLVPIDDTLIVESRIETRDIGHVQVGQPVTVRVTAYDFARYGSVDGVLEDVSPTTFYDEQTGLPYYKGFVELDQNHVGDQPGVHPILPGMTVDASIITGEKTVLAYLLRPIYISLTQAFQER</sequence>
<evidence type="ECO:0000256" key="3">
    <source>
        <dbReference type="ARBA" id="ARBA00022448"/>
    </source>
</evidence>
<accession>A0A7X1ZGS2</accession>
<evidence type="ECO:0000259" key="12">
    <source>
        <dbReference type="Pfam" id="PF25994"/>
    </source>
</evidence>
<evidence type="ECO:0000256" key="6">
    <source>
        <dbReference type="ARBA" id="ARBA00022692"/>
    </source>
</evidence>
<evidence type="ECO:0000256" key="9">
    <source>
        <dbReference type="RuleBase" id="RU365093"/>
    </source>
</evidence>
<evidence type="ECO:0000256" key="7">
    <source>
        <dbReference type="ARBA" id="ARBA00022989"/>
    </source>
</evidence>
<evidence type="ECO:0000256" key="4">
    <source>
        <dbReference type="ARBA" id="ARBA00022475"/>
    </source>
</evidence>
<dbReference type="NCBIfam" id="TIGR01843">
    <property type="entry name" value="type_I_hlyD"/>
    <property type="match status" value="1"/>
</dbReference>
<evidence type="ECO:0000259" key="13">
    <source>
        <dbReference type="Pfam" id="PF26002"/>
    </source>
</evidence>
<dbReference type="GO" id="GO:0009306">
    <property type="term" value="P:protein secretion"/>
    <property type="evidence" value="ECO:0007669"/>
    <property type="project" value="InterPro"/>
</dbReference>
<evidence type="ECO:0000256" key="1">
    <source>
        <dbReference type="ARBA" id="ARBA00004377"/>
    </source>
</evidence>
<dbReference type="PRINTS" id="PR01490">
    <property type="entry name" value="RTXTOXIND"/>
</dbReference>
<dbReference type="AlphaFoldDB" id="A0A7X1ZGS2"/>
<comment type="subcellular location">
    <subcellularLocation>
        <location evidence="1 9">Cell inner membrane</location>
        <topology evidence="1 9">Single-pass membrane protein</topology>
    </subcellularLocation>
</comment>
<dbReference type="Proteomes" id="UP000434582">
    <property type="component" value="Unassembled WGS sequence"/>
</dbReference>
<evidence type="ECO:0000256" key="10">
    <source>
        <dbReference type="SAM" id="Coils"/>
    </source>
</evidence>
<feature type="region of interest" description="Disordered" evidence="11">
    <location>
        <begin position="1"/>
        <end position="22"/>
    </location>
</feature>
<keyword evidence="10" id="KW-0175">Coiled coil</keyword>
<dbReference type="EMBL" id="WIVE01000084">
    <property type="protein sequence ID" value="MQX38263.1"/>
    <property type="molecule type" value="Genomic_DNA"/>
</dbReference>
<proteinExistence type="inferred from homology"/>
<dbReference type="PANTHER" id="PTHR30386">
    <property type="entry name" value="MEMBRANE FUSION SUBUNIT OF EMRAB-TOLC MULTIDRUG EFFLUX PUMP"/>
    <property type="match status" value="1"/>
</dbReference>